<dbReference type="PANTHER" id="PTHR43537">
    <property type="entry name" value="TRANSCRIPTIONAL REGULATOR, GNTR FAMILY"/>
    <property type="match status" value="1"/>
</dbReference>
<dbReference type="Gene3D" id="1.10.10.10">
    <property type="entry name" value="Winged helix-like DNA-binding domain superfamily/Winged helix DNA-binding domain"/>
    <property type="match status" value="1"/>
</dbReference>
<protein>
    <submittedName>
        <fullName evidence="5">GntR family transcriptional regulator</fullName>
    </submittedName>
</protein>
<dbReference type="Pfam" id="PF00392">
    <property type="entry name" value="GntR"/>
    <property type="match status" value="1"/>
</dbReference>
<name>A0ABY4MYQ7_9MICO</name>
<keyword evidence="1" id="KW-0805">Transcription regulation</keyword>
<keyword evidence="2" id="KW-0238">DNA-binding</keyword>
<feature type="domain" description="HTH gntR-type" evidence="4">
    <location>
        <begin position="9"/>
        <end position="76"/>
    </location>
</feature>
<dbReference type="SMART" id="SM00895">
    <property type="entry name" value="FCD"/>
    <property type="match status" value="1"/>
</dbReference>
<dbReference type="PANTHER" id="PTHR43537:SF5">
    <property type="entry name" value="UXU OPERON TRANSCRIPTIONAL REGULATOR"/>
    <property type="match status" value="1"/>
</dbReference>
<dbReference type="InterPro" id="IPR000524">
    <property type="entry name" value="Tscrpt_reg_HTH_GntR"/>
</dbReference>
<dbReference type="SMART" id="SM00345">
    <property type="entry name" value="HTH_GNTR"/>
    <property type="match status" value="1"/>
</dbReference>
<gene>
    <name evidence="5" type="ORF">M3M28_01680</name>
</gene>
<keyword evidence="3" id="KW-0804">Transcription</keyword>
<organism evidence="5">
    <name type="scientific">Gulosibacter sediminis</name>
    <dbReference type="NCBI Taxonomy" id="1729695"/>
    <lineage>
        <taxon>Bacteria</taxon>
        <taxon>Bacillati</taxon>
        <taxon>Actinomycetota</taxon>
        <taxon>Actinomycetes</taxon>
        <taxon>Micrococcales</taxon>
        <taxon>Microbacteriaceae</taxon>
        <taxon>Gulosibacter</taxon>
    </lineage>
</organism>
<sequence length="236" mass="25655">MATVNDRGPTLSERAVEQLRRAIVLGELEAGERYSATELGERFGMSRTPIREATQELARLGLVSVERNRGIRVLPTSLEAFVEGFEVRLMLELPLARRAASAATPEQRAEIAAQFARFVEVAESGDVDATLRCDRDFHRGLLEVAGNVRAVEVLTEQRNMVLKTGVGTVPHMRSTVECAEDHRAIVDAVVAGDGEAAGAAMRAHILNTAELLLRQESASRADFGTPDALVALERLV</sequence>
<evidence type="ECO:0000256" key="1">
    <source>
        <dbReference type="ARBA" id="ARBA00023015"/>
    </source>
</evidence>
<dbReference type="EMBL" id="CP097160">
    <property type="protein sequence ID" value="UQN15207.1"/>
    <property type="molecule type" value="Genomic_DNA"/>
</dbReference>
<reference evidence="5" key="1">
    <citation type="submission" date="2022-05" db="EMBL/GenBank/DDBJ databases">
        <title>Complete genome sequence of toluene-degrading Gulosibacter sediminis strain ACHW.36C.</title>
        <authorList>
            <person name="Wai A.C."/>
            <person name="Lai G.K."/>
            <person name="Griffin S.D."/>
            <person name="Leung F.C."/>
        </authorList>
    </citation>
    <scope>NUCLEOTIDE SEQUENCE [LARGE SCALE GENOMIC DNA]</scope>
    <source>
        <strain evidence="5">ACHW.36C</strain>
    </source>
</reference>
<dbReference type="InterPro" id="IPR008920">
    <property type="entry name" value="TF_FadR/GntR_C"/>
</dbReference>
<dbReference type="InterPro" id="IPR011711">
    <property type="entry name" value="GntR_C"/>
</dbReference>
<evidence type="ECO:0000256" key="2">
    <source>
        <dbReference type="ARBA" id="ARBA00023125"/>
    </source>
</evidence>
<dbReference type="Pfam" id="PF07729">
    <property type="entry name" value="FCD"/>
    <property type="match status" value="1"/>
</dbReference>
<evidence type="ECO:0000259" key="4">
    <source>
        <dbReference type="PROSITE" id="PS50949"/>
    </source>
</evidence>
<evidence type="ECO:0000256" key="3">
    <source>
        <dbReference type="ARBA" id="ARBA00023163"/>
    </source>
</evidence>
<dbReference type="SUPFAM" id="SSF46785">
    <property type="entry name" value="Winged helix' DNA-binding domain"/>
    <property type="match status" value="1"/>
</dbReference>
<dbReference type="InterPro" id="IPR036390">
    <property type="entry name" value="WH_DNA-bd_sf"/>
</dbReference>
<dbReference type="Gene3D" id="1.20.120.530">
    <property type="entry name" value="GntR ligand-binding domain-like"/>
    <property type="match status" value="1"/>
</dbReference>
<dbReference type="CDD" id="cd07377">
    <property type="entry name" value="WHTH_GntR"/>
    <property type="match status" value="1"/>
</dbReference>
<proteinExistence type="predicted"/>
<evidence type="ECO:0000313" key="5">
    <source>
        <dbReference type="EMBL" id="UQN15207.1"/>
    </source>
</evidence>
<dbReference type="PROSITE" id="PS50949">
    <property type="entry name" value="HTH_GNTR"/>
    <property type="match status" value="1"/>
</dbReference>
<dbReference type="SUPFAM" id="SSF48008">
    <property type="entry name" value="GntR ligand-binding domain-like"/>
    <property type="match status" value="1"/>
</dbReference>
<dbReference type="InterPro" id="IPR036388">
    <property type="entry name" value="WH-like_DNA-bd_sf"/>
</dbReference>
<accession>A0ABY4MYQ7</accession>